<dbReference type="Proteomes" id="UP000653002">
    <property type="component" value="Unassembled WGS sequence"/>
</dbReference>
<gene>
    <name evidence="1" type="ORF">GUH15_29765</name>
</gene>
<evidence type="ECO:0000313" key="2">
    <source>
        <dbReference type="Proteomes" id="UP000653002"/>
    </source>
</evidence>
<accession>A0A8I0H4C6</accession>
<comment type="caution">
    <text evidence="1">The sequence shown here is derived from an EMBL/GenBank/DDBJ whole genome shotgun (WGS) entry which is preliminary data.</text>
</comment>
<evidence type="ECO:0000313" key="1">
    <source>
        <dbReference type="EMBL" id="MBD4340159.1"/>
    </source>
</evidence>
<sequence>FVFQVADFLLAHGRFRGTVSQLLAAVGNTELKPNLASKHLTRHYSDVLQPLGITYEYRKTAAARLVLLELHDGADGH</sequence>
<feature type="non-terminal residue" evidence="1">
    <location>
        <position position="1"/>
    </location>
</feature>
<name>A0A8I0H4C6_XANCI</name>
<proteinExistence type="predicted"/>
<reference evidence="1" key="1">
    <citation type="submission" date="2020-01" db="EMBL/GenBank/DDBJ databases">
        <authorList>
            <person name="Richard D."/>
        </authorList>
    </citation>
    <scope>NUCLEOTIDE SEQUENCE</scope>
    <source>
        <strain evidence="1">JP541</strain>
    </source>
</reference>
<feature type="non-terminal residue" evidence="1">
    <location>
        <position position="77"/>
    </location>
</feature>
<dbReference type="AlphaFoldDB" id="A0A8I0H4C6"/>
<organism evidence="1 2">
    <name type="scientific">Xanthomonas citri pv. citri</name>
    <dbReference type="NCBI Taxonomy" id="611301"/>
    <lineage>
        <taxon>Bacteria</taxon>
        <taxon>Pseudomonadati</taxon>
        <taxon>Pseudomonadota</taxon>
        <taxon>Gammaproteobacteria</taxon>
        <taxon>Lysobacterales</taxon>
        <taxon>Lysobacteraceae</taxon>
        <taxon>Xanthomonas</taxon>
    </lineage>
</organism>
<dbReference type="EMBL" id="JAABFR010002511">
    <property type="protein sequence ID" value="MBD4340159.1"/>
    <property type="molecule type" value="Genomic_DNA"/>
</dbReference>
<protein>
    <submittedName>
        <fullName evidence="1">Uncharacterized protein</fullName>
    </submittedName>
</protein>